<reference evidence="23" key="1">
    <citation type="submission" date="2018-04" db="EMBL/GenBank/DDBJ databases">
        <title>Genome-wide analysis of LRR-RLK.</title>
        <authorList>
            <person name="Liu M."/>
        </authorList>
    </citation>
    <scope>NUCLEOTIDE SEQUENCE</scope>
</reference>
<dbReference type="GO" id="GO:0005886">
    <property type="term" value="C:plasma membrane"/>
    <property type="evidence" value="ECO:0007669"/>
    <property type="project" value="UniProtKB-SubCell"/>
</dbReference>
<evidence type="ECO:0000256" key="3">
    <source>
        <dbReference type="ARBA" id="ARBA00022475"/>
    </source>
</evidence>
<keyword evidence="6" id="KW-0433">Leucine-rich repeat</keyword>
<keyword evidence="16 23" id="KW-0675">Receptor</keyword>
<proteinExistence type="evidence at transcript level"/>
<evidence type="ECO:0000259" key="22">
    <source>
        <dbReference type="PROSITE" id="PS50011"/>
    </source>
</evidence>
<dbReference type="SUPFAM" id="SSF56112">
    <property type="entry name" value="Protein kinase-like (PK-like)"/>
    <property type="match status" value="1"/>
</dbReference>
<dbReference type="PANTHER" id="PTHR27008">
    <property type="entry name" value="OS04G0122200 PROTEIN"/>
    <property type="match status" value="1"/>
</dbReference>
<keyword evidence="13 20" id="KW-0067">ATP-binding</keyword>
<evidence type="ECO:0000256" key="17">
    <source>
        <dbReference type="ARBA" id="ARBA00023180"/>
    </source>
</evidence>
<dbReference type="FunFam" id="1.10.510.10:FF:000358">
    <property type="entry name" value="Putative leucine-rich repeat receptor-like serine/threonine-protein kinase"/>
    <property type="match status" value="1"/>
</dbReference>
<keyword evidence="3" id="KW-1003">Cell membrane</keyword>
<dbReference type="GO" id="GO:0005524">
    <property type="term" value="F:ATP binding"/>
    <property type="evidence" value="ECO:0007669"/>
    <property type="project" value="UniProtKB-UniRule"/>
</dbReference>
<dbReference type="Pfam" id="PF07714">
    <property type="entry name" value="PK_Tyr_Ser-Thr"/>
    <property type="match status" value="1"/>
</dbReference>
<organism evidence="23">
    <name type="scientific">Sedum alfredii</name>
    <dbReference type="NCBI Taxonomy" id="439688"/>
    <lineage>
        <taxon>Eukaryota</taxon>
        <taxon>Viridiplantae</taxon>
        <taxon>Streptophyta</taxon>
        <taxon>Embryophyta</taxon>
        <taxon>Tracheophyta</taxon>
        <taxon>Spermatophyta</taxon>
        <taxon>Magnoliopsida</taxon>
        <taxon>eudicotyledons</taxon>
        <taxon>Gunneridae</taxon>
        <taxon>Pentapetalae</taxon>
        <taxon>Saxifragales</taxon>
        <taxon>Crassulaceae</taxon>
        <taxon>Sedum</taxon>
    </lineage>
</organism>
<dbReference type="SUPFAM" id="SSF52058">
    <property type="entry name" value="L domain-like"/>
    <property type="match status" value="1"/>
</dbReference>
<dbReference type="SMART" id="SM00369">
    <property type="entry name" value="LRR_TYP"/>
    <property type="match status" value="6"/>
</dbReference>
<keyword evidence="12 23" id="KW-0418">Kinase</keyword>
<dbReference type="InterPro" id="IPR003591">
    <property type="entry name" value="Leu-rich_rpt_typical-subtyp"/>
</dbReference>
<dbReference type="SUPFAM" id="SSF52047">
    <property type="entry name" value="RNI-like"/>
    <property type="match status" value="1"/>
</dbReference>
<protein>
    <recommendedName>
        <fullName evidence="2">non-specific serine/threonine protein kinase</fullName>
        <ecNumber evidence="2">2.7.11.1</ecNumber>
    </recommendedName>
</protein>
<dbReference type="InterPro" id="IPR000719">
    <property type="entry name" value="Prot_kinase_dom"/>
</dbReference>
<keyword evidence="11 20" id="KW-0547">Nucleotide-binding</keyword>
<dbReference type="FunFam" id="3.80.10.10:FF:000383">
    <property type="entry name" value="Leucine-rich repeat receptor protein kinase EMS1"/>
    <property type="match status" value="1"/>
</dbReference>
<evidence type="ECO:0000256" key="12">
    <source>
        <dbReference type="ARBA" id="ARBA00022777"/>
    </source>
</evidence>
<evidence type="ECO:0000256" key="11">
    <source>
        <dbReference type="ARBA" id="ARBA00022741"/>
    </source>
</evidence>
<dbReference type="GO" id="GO:0004674">
    <property type="term" value="F:protein serine/threonine kinase activity"/>
    <property type="evidence" value="ECO:0007669"/>
    <property type="project" value="UniProtKB-KW"/>
</dbReference>
<feature type="binding site" evidence="20">
    <location>
        <position position="548"/>
    </location>
    <ligand>
        <name>ATP</name>
        <dbReference type="ChEBI" id="CHEBI:30616"/>
    </ligand>
</feature>
<evidence type="ECO:0000256" key="1">
    <source>
        <dbReference type="ARBA" id="ARBA00004162"/>
    </source>
</evidence>
<comment type="catalytic activity">
    <reaction evidence="19">
        <text>L-seryl-[protein] + ATP = O-phospho-L-seryl-[protein] + ADP + H(+)</text>
        <dbReference type="Rhea" id="RHEA:17989"/>
        <dbReference type="Rhea" id="RHEA-COMP:9863"/>
        <dbReference type="Rhea" id="RHEA-COMP:11604"/>
        <dbReference type="ChEBI" id="CHEBI:15378"/>
        <dbReference type="ChEBI" id="CHEBI:29999"/>
        <dbReference type="ChEBI" id="CHEBI:30616"/>
        <dbReference type="ChEBI" id="CHEBI:83421"/>
        <dbReference type="ChEBI" id="CHEBI:456216"/>
        <dbReference type="EC" id="2.7.11.1"/>
    </reaction>
</comment>
<dbReference type="InterPro" id="IPR032675">
    <property type="entry name" value="LRR_dom_sf"/>
</dbReference>
<evidence type="ECO:0000256" key="18">
    <source>
        <dbReference type="ARBA" id="ARBA00047899"/>
    </source>
</evidence>
<dbReference type="PANTHER" id="PTHR27008:SF398">
    <property type="entry name" value="PROTEIN KINASE DOMAIN-CONTAINING PROTEIN"/>
    <property type="match status" value="1"/>
</dbReference>
<evidence type="ECO:0000256" key="2">
    <source>
        <dbReference type="ARBA" id="ARBA00012513"/>
    </source>
</evidence>
<dbReference type="InterPro" id="IPR001611">
    <property type="entry name" value="Leu-rich_rpt"/>
</dbReference>
<name>A0A410N646_9MAGN</name>
<dbReference type="FunFam" id="3.80.10.10:FF:000288">
    <property type="entry name" value="LRR receptor-like serine/threonine-protein kinase EFR"/>
    <property type="match status" value="1"/>
</dbReference>
<dbReference type="InterPro" id="IPR008271">
    <property type="entry name" value="Ser/Thr_kinase_AS"/>
</dbReference>
<evidence type="ECO:0000256" key="4">
    <source>
        <dbReference type="ARBA" id="ARBA00022527"/>
    </source>
</evidence>
<evidence type="ECO:0000256" key="6">
    <source>
        <dbReference type="ARBA" id="ARBA00022614"/>
    </source>
</evidence>
<accession>A0A410N646</accession>
<evidence type="ECO:0000256" key="7">
    <source>
        <dbReference type="ARBA" id="ARBA00022679"/>
    </source>
</evidence>
<dbReference type="EC" id="2.7.11.1" evidence="2"/>
<evidence type="ECO:0000256" key="16">
    <source>
        <dbReference type="ARBA" id="ARBA00023170"/>
    </source>
</evidence>
<keyword evidence="5" id="KW-0597">Phosphoprotein</keyword>
<evidence type="ECO:0000256" key="14">
    <source>
        <dbReference type="ARBA" id="ARBA00022989"/>
    </source>
</evidence>
<comment type="catalytic activity">
    <reaction evidence="18">
        <text>L-threonyl-[protein] + ATP = O-phospho-L-threonyl-[protein] + ADP + H(+)</text>
        <dbReference type="Rhea" id="RHEA:46608"/>
        <dbReference type="Rhea" id="RHEA-COMP:11060"/>
        <dbReference type="Rhea" id="RHEA-COMP:11605"/>
        <dbReference type="ChEBI" id="CHEBI:15378"/>
        <dbReference type="ChEBI" id="CHEBI:30013"/>
        <dbReference type="ChEBI" id="CHEBI:30616"/>
        <dbReference type="ChEBI" id="CHEBI:61977"/>
        <dbReference type="ChEBI" id="CHEBI:456216"/>
        <dbReference type="EC" id="2.7.11.1"/>
    </reaction>
</comment>
<feature type="transmembrane region" description="Helical" evidence="21">
    <location>
        <begin position="447"/>
        <end position="471"/>
    </location>
</feature>
<dbReference type="AlphaFoldDB" id="A0A410N646"/>
<evidence type="ECO:0000256" key="8">
    <source>
        <dbReference type="ARBA" id="ARBA00022692"/>
    </source>
</evidence>
<dbReference type="InterPro" id="IPR011009">
    <property type="entry name" value="Kinase-like_dom_sf"/>
</dbReference>
<evidence type="ECO:0000256" key="15">
    <source>
        <dbReference type="ARBA" id="ARBA00023136"/>
    </source>
</evidence>
<evidence type="ECO:0000256" key="5">
    <source>
        <dbReference type="ARBA" id="ARBA00022553"/>
    </source>
</evidence>
<dbReference type="PROSITE" id="PS50011">
    <property type="entry name" value="PROTEIN_KINASE_DOM"/>
    <property type="match status" value="1"/>
</dbReference>
<feature type="domain" description="Protein kinase" evidence="22">
    <location>
        <begin position="509"/>
        <end position="787"/>
    </location>
</feature>
<evidence type="ECO:0000313" key="23">
    <source>
        <dbReference type="EMBL" id="QAS62420.1"/>
    </source>
</evidence>
<dbReference type="InterPro" id="IPR017441">
    <property type="entry name" value="Protein_kinase_ATP_BS"/>
</dbReference>
<evidence type="ECO:0000256" key="19">
    <source>
        <dbReference type="ARBA" id="ARBA00048679"/>
    </source>
</evidence>
<evidence type="ECO:0000256" key="9">
    <source>
        <dbReference type="ARBA" id="ARBA00022729"/>
    </source>
</evidence>
<dbReference type="Gene3D" id="3.80.10.10">
    <property type="entry name" value="Ribonuclease Inhibitor"/>
    <property type="match status" value="2"/>
</dbReference>
<evidence type="ECO:0000256" key="13">
    <source>
        <dbReference type="ARBA" id="ARBA00022840"/>
    </source>
</evidence>
<dbReference type="Gene3D" id="3.30.200.20">
    <property type="entry name" value="Phosphorylase Kinase, domain 1"/>
    <property type="match status" value="1"/>
</dbReference>
<dbReference type="EMBL" id="MH176238">
    <property type="protein sequence ID" value="QAS62420.1"/>
    <property type="molecule type" value="mRNA"/>
</dbReference>
<keyword evidence="17" id="KW-0325">Glycoprotein</keyword>
<keyword evidence="15 21" id="KW-0472">Membrane</keyword>
<dbReference type="Pfam" id="PF13855">
    <property type="entry name" value="LRR_8"/>
    <property type="match status" value="2"/>
</dbReference>
<keyword evidence="9" id="KW-0732">Signal</keyword>
<dbReference type="InterPro" id="IPR001245">
    <property type="entry name" value="Ser-Thr/Tyr_kinase_cat_dom"/>
</dbReference>
<keyword evidence="10" id="KW-0677">Repeat</keyword>
<dbReference type="Gene3D" id="1.10.510.10">
    <property type="entry name" value="Transferase(Phosphotransferase) domain 1"/>
    <property type="match status" value="1"/>
</dbReference>
<comment type="subcellular location">
    <subcellularLocation>
        <location evidence="1">Cell membrane</location>
        <topology evidence="1">Single-pass membrane protein</topology>
    </subcellularLocation>
</comment>
<keyword evidence="8 21" id="KW-0812">Transmembrane</keyword>
<evidence type="ECO:0000256" key="10">
    <source>
        <dbReference type="ARBA" id="ARBA00022737"/>
    </source>
</evidence>
<dbReference type="CDD" id="cd14066">
    <property type="entry name" value="STKc_IRAK"/>
    <property type="match status" value="1"/>
</dbReference>
<keyword evidence="7" id="KW-0808">Transferase</keyword>
<sequence>MCPAPAGTLPHEIGSLNELEILYLPVNQFIGEIPFEIFNNTKMTYISLTSNLLTGELPPTMGLNLPNIQTLILTNNSISGTIPRFISNATNLIQLDLGFNSFTGYIPDTLGDLRLLEWLSLGSNNLRRDPSDPGLGFLTSLTKCRNLVKLGFEVTALDAALPNSIGNFSSSLQQFFAYGCQLIGSIPDEIGNLSNLVTLQLWYNKLTGYIPATLGKLQELQDLGLSGNNLIGPIPFDIFRIRNLAYLRLRENELSGAIPQEIGNLTSIRMLVLGANKFTSTIPSTLWSLKDVLNLDLTSNLLTGHIPMELVNLKSAWQIGLSGNQFTGSIPEFTKDLGSLLGLFLDSNRLQGPIPDSISNLIGLEYLDLSNNSLEGAIPKSVTKLVNLKNFNVSFNNLTGEVPSTGPFANFSAELFAMNKGLCGGTPQMQLPPCRTVYQRQQKSSQLLLKIGTPVLAFACLATLLAFLFLWTRWKTKKRSAETQEKTEDSPLAVTRITYQEILQATNGFSESNLLGTGGFGSVYKGMLSNSTTVAIKVFNTQNTTALKSFQSECEILRNIRHKNLVKIISTCTNNLDFMALVLQYMPNGNLSTLLHSHTNSLTLIQRLNIMLDVASAIKYLHHDLPTPVIHCDLKPSNILLDHHMTAQVADFGISKLLSQDQVLTQTSTLATIGYMAPEYGGAGVVTTKGDVYSYGIVLMETMTGKKPTDDEFNGEVSLRDYVKSLLNGDLTEFLEDGLVDESDRRFEECVRAVLSLALNCAEESPARRSDMYDVVLRLAKIREEVLKEDVVQVRRMRKGREEEVGLFMG</sequence>
<evidence type="ECO:0000256" key="20">
    <source>
        <dbReference type="PROSITE-ProRule" id="PRU10141"/>
    </source>
</evidence>
<dbReference type="Pfam" id="PF00560">
    <property type="entry name" value="LRR_1"/>
    <property type="match status" value="2"/>
</dbReference>
<dbReference type="PROSITE" id="PS00107">
    <property type="entry name" value="PROTEIN_KINASE_ATP"/>
    <property type="match status" value="1"/>
</dbReference>
<dbReference type="SMART" id="SM00220">
    <property type="entry name" value="S_TKc"/>
    <property type="match status" value="1"/>
</dbReference>
<keyword evidence="14 21" id="KW-1133">Transmembrane helix</keyword>
<dbReference type="PROSITE" id="PS00108">
    <property type="entry name" value="PROTEIN_KINASE_ST"/>
    <property type="match status" value="1"/>
</dbReference>
<keyword evidence="4" id="KW-0723">Serine/threonine-protein kinase</keyword>
<dbReference type="InterPro" id="IPR051809">
    <property type="entry name" value="Plant_receptor-like_S/T_kinase"/>
</dbReference>
<evidence type="ECO:0000256" key="21">
    <source>
        <dbReference type="SAM" id="Phobius"/>
    </source>
</evidence>
<dbReference type="FunFam" id="3.30.200.20:FF:000661">
    <property type="entry name" value="Serine-threonine protein kinase plant-type"/>
    <property type="match status" value="1"/>
</dbReference>